<dbReference type="EMBL" id="RZTZ01000003">
    <property type="protein sequence ID" value="RVT63789.1"/>
    <property type="molecule type" value="Genomic_DNA"/>
</dbReference>
<dbReference type="AlphaFoldDB" id="A0A3S3SL18"/>
<sequence length="156" mass="17169">MSYPSNYPYYITNDQNPYRIGGGSFFPNPGSPSGPPPFQPGGPSGGPPPFQPGGPSFQPDFGGGSGGDQYGPPSGPPPSFVPQAQQMQGAQAFAIDPGAMRRCRFRYTYVWLRNGSSFWFYPTFIGRTSVAGWRWRNNRWVYYGTDADRIVSFQCT</sequence>
<evidence type="ECO:0000313" key="2">
    <source>
        <dbReference type="EMBL" id="RVT63789.1"/>
    </source>
</evidence>
<protein>
    <recommendedName>
        <fullName evidence="4">Transporter</fullName>
    </recommendedName>
</protein>
<keyword evidence="3" id="KW-1185">Reference proteome</keyword>
<dbReference type="Proteomes" id="UP000288024">
    <property type="component" value="Unassembled WGS sequence"/>
</dbReference>
<dbReference type="RefSeq" id="WP_127738265.1">
    <property type="nucleotide sequence ID" value="NZ_CAJCKN010000017.1"/>
</dbReference>
<evidence type="ECO:0000256" key="1">
    <source>
        <dbReference type="SAM" id="MobiDB-lite"/>
    </source>
</evidence>
<feature type="region of interest" description="Disordered" evidence="1">
    <location>
        <begin position="20"/>
        <end position="86"/>
    </location>
</feature>
<evidence type="ECO:0008006" key="4">
    <source>
        <dbReference type="Google" id="ProtNLM"/>
    </source>
</evidence>
<comment type="caution">
    <text evidence="2">The sequence shown here is derived from an EMBL/GenBank/DDBJ whole genome shotgun (WGS) entry which is preliminary data.</text>
</comment>
<accession>A0A3S3SL18</accession>
<feature type="compositionally biased region" description="Pro residues" evidence="1">
    <location>
        <begin position="29"/>
        <end position="52"/>
    </location>
</feature>
<evidence type="ECO:0000313" key="3">
    <source>
        <dbReference type="Proteomes" id="UP000288024"/>
    </source>
</evidence>
<organism evidence="2 3">
    <name type="scientific">Niallia taxi</name>
    <dbReference type="NCBI Taxonomy" id="2499688"/>
    <lineage>
        <taxon>Bacteria</taxon>
        <taxon>Bacillati</taxon>
        <taxon>Bacillota</taxon>
        <taxon>Bacilli</taxon>
        <taxon>Bacillales</taxon>
        <taxon>Bacillaceae</taxon>
        <taxon>Niallia</taxon>
    </lineage>
</organism>
<gene>
    <name evidence="2" type="ORF">EM808_11055</name>
</gene>
<name>A0A3S3SL18_9BACI</name>
<proteinExistence type="predicted"/>
<dbReference type="GeneID" id="87616873"/>
<reference evidence="2 3" key="1">
    <citation type="submission" date="2019-01" db="EMBL/GenBank/DDBJ databases">
        <title>Bacillus sp. M5HDSG1-1, whole genome shotgun sequence.</title>
        <authorList>
            <person name="Tuo L."/>
        </authorList>
    </citation>
    <scope>NUCLEOTIDE SEQUENCE [LARGE SCALE GENOMIC DNA]</scope>
    <source>
        <strain evidence="2 3">M5HDSG1-1</strain>
    </source>
</reference>